<dbReference type="EMBL" id="WSZK01000007">
    <property type="protein sequence ID" value="MWG33455.1"/>
    <property type="molecule type" value="Genomic_DNA"/>
</dbReference>
<dbReference type="OrthoDB" id="304916at2157"/>
<dbReference type="RefSeq" id="WP_158203184.1">
    <property type="nucleotide sequence ID" value="NZ_WSZK01000007.1"/>
</dbReference>
<sequence length="211" mass="23772">MTDSEGSAEPDDARPSSKVARLIEEYGLDESFGAYLEAQWTSDEDRMSLRSLADTFNRRLLEVAMNEAGRSVVDGEVENLYRLLTDGDVSSGVRTEAQARLERAGVDVDELQRDFVTYQAIRSYLTKYREATYESTPTDRVQKVRGTIERLQSRTQSVTTQSLQQLRDTDRITLGTFRIFVDVDVLCEECGAQYGVVELLGRGGCDCEPER</sequence>
<comment type="caution">
    <text evidence="1">The sequence shown here is derived from an EMBL/GenBank/DDBJ whole genome shotgun (WGS) entry which is preliminary data.</text>
</comment>
<dbReference type="Proteomes" id="UP000451471">
    <property type="component" value="Unassembled WGS sequence"/>
</dbReference>
<gene>
    <name evidence="1" type="ORF">GQS65_02945</name>
</gene>
<reference evidence="1 2" key="1">
    <citation type="submission" date="2019-12" db="EMBL/GenBank/DDBJ databases">
        <title>Halocatena pleomorpha gen. nov. sp. nov., an extremely halophilic archaeon of family Halobacteriaceae isolated from saltpan soil.</title>
        <authorList>
            <person name="Pal Y."/>
            <person name="Verma A."/>
            <person name="Krishnamurthi S."/>
            <person name="Kumar P."/>
        </authorList>
    </citation>
    <scope>NUCLEOTIDE SEQUENCE [LARGE SCALE GENOMIC DNA]</scope>
    <source>
        <strain evidence="1 2">JCM 16495</strain>
    </source>
</reference>
<evidence type="ECO:0000313" key="1">
    <source>
        <dbReference type="EMBL" id="MWG33455.1"/>
    </source>
</evidence>
<dbReference type="Pfam" id="PF21811">
    <property type="entry name" value="RdfA"/>
    <property type="match status" value="1"/>
</dbReference>
<protein>
    <submittedName>
        <fullName evidence="1">Uncharacterized protein</fullName>
    </submittedName>
</protein>
<keyword evidence="2" id="KW-1185">Reference proteome</keyword>
<evidence type="ECO:0000313" key="2">
    <source>
        <dbReference type="Proteomes" id="UP000451471"/>
    </source>
</evidence>
<proteinExistence type="predicted"/>
<accession>A0A6B0GMV2</accession>
<organism evidence="1 2">
    <name type="scientific">Halomarina oriensis</name>
    <dbReference type="NCBI Taxonomy" id="671145"/>
    <lineage>
        <taxon>Archaea</taxon>
        <taxon>Methanobacteriati</taxon>
        <taxon>Methanobacteriota</taxon>
        <taxon>Stenosarchaea group</taxon>
        <taxon>Halobacteria</taxon>
        <taxon>Halobacteriales</taxon>
        <taxon>Natronomonadaceae</taxon>
        <taxon>Halomarina</taxon>
    </lineage>
</organism>
<name>A0A6B0GMV2_9EURY</name>
<dbReference type="AlphaFoldDB" id="A0A6B0GMV2"/>
<dbReference type="InterPro" id="IPR048925">
    <property type="entry name" value="RdfA"/>
</dbReference>